<name>A0A7S7NYN1_PALFE</name>
<dbReference type="AlphaFoldDB" id="A0A7S7NYN1"/>
<accession>A0A7S7NYN1</accession>
<dbReference type="Pfam" id="PF16357">
    <property type="entry name" value="PepSY_TM_like_2"/>
    <property type="match status" value="1"/>
</dbReference>
<protein>
    <submittedName>
        <fullName evidence="2">PepSY-associated TM helix domain-containing protein</fullName>
    </submittedName>
</protein>
<evidence type="ECO:0000313" key="2">
    <source>
        <dbReference type="EMBL" id="QOY92208.1"/>
    </source>
</evidence>
<feature type="transmembrane region" description="Helical" evidence="1">
    <location>
        <begin position="15"/>
        <end position="37"/>
    </location>
</feature>
<dbReference type="PANTHER" id="PTHR40115">
    <property type="entry name" value="INNER MEMBRANE PROTEIN WITH PEPSY TM HELIX"/>
    <property type="match status" value="1"/>
</dbReference>
<reference evidence="2 3" key="1">
    <citation type="submission" date="2020-10" db="EMBL/GenBank/DDBJ databases">
        <title>Complete genome sequence of Paludibaculum fermentans P105T, a facultatively anaerobic acidobacterium capable of dissimilatory Fe(III) reduction.</title>
        <authorList>
            <person name="Dedysh S.N."/>
            <person name="Beletsky A.V."/>
            <person name="Kulichevskaya I.S."/>
            <person name="Mardanov A.V."/>
            <person name="Ravin N.V."/>
        </authorList>
    </citation>
    <scope>NUCLEOTIDE SEQUENCE [LARGE SCALE GENOMIC DNA]</scope>
    <source>
        <strain evidence="2 3">P105</strain>
    </source>
</reference>
<evidence type="ECO:0000313" key="3">
    <source>
        <dbReference type="Proteomes" id="UP000593892"/>
    </source>
</evidence>
<dbReference type="InterPro" id="IPR032307">
    <property type="entry name" value="PepSY_TM-like_2"/>
</dbReference>
<organism evidence="2 3">
    <name type="scientific">Paludibaculum fermentans</name>
    <dbReference type="NCBI Taxonomy" id="1473598"/>
    <lineage>
        <taxon>Bacteria</taxon>
        <taxon>Pseudomonadati</taxon>
        <taxon>Acidobacteriota</taxon>
        <taxon>Terriglobia</taxon>
        <taxon>Bryobacterales</taxon>
        <taxon>Bryobacteraceae</taxon>
        <taxon>Paludibaculum</taxon>
    </lineage>
</organism>
<feature type="transmembrane region" description="Helical" evidence="1">
    <location>
        <begin position="178"/>
        <end position="196"/>
    </location>
</feature>
<sequence>MAPWKRRLAMVSRWLHIYLSMASFGILFFFAVTGLTLNHTEWLKGQQRTVQSKGSVDPTWVRGSDEKSVAKLEIVELLRKAHGVRTEMSEFRIDEFQCTVSFKGPGYAADAIVDRATGRYEFTETRMGAVAILNDLHKGRDSGKVWSAIIDVSAVLMTLVSLTGLVLIFYLQKRRMSGLVSLAAGVALCCLIYRLWVP</sequence>
<feature type="transmembrane region" description="Helical" evidence="1">
    <location>
        <begin position="145"/>
        <end position="171"/>
    </location>
</feature>
<evidence type="ECO:0000256" key="1">
    <source>
        <dbReference type="SAM" id="Phobius"/>
    </source>
</evidence>
<keyword evidence="1" id="KW-1133">Transmembrane helix</keyword>
<dbReference type="KEGG" id="pfer:IRI77_31135"/>
<dbReference type="EMBL" id="CP063849">
    <property type="protein sequence ID" value="QOY92208.1"/>
    <property type="molecule type" value="Genomic_DNA"/>
</dbReference>
<keyword evidence="3" id="KW-1185">Reference proteome</keyword>
<proteinExistence type="predicted"/>
<keyword evidence="1" id="KW-0812">Transmembrane</keyword>
<dbReference type="PANTHER" id="PTHR40115:SF1">
    <property type="entry name" value="INNER MEMBRANE PROTEIN WITH PEPSY TM HELIX"/>
    <property type="match status" value="1"/>
</dbReference>
<keyword evidence="1" id="KW-0472">Membrane</keyword>
<gene>
    <name evidence="2" type="ORF">IRI77_31135</name>
</gene>
<dbReference type="Proteomes" id="UP000593892">
    <property type="component" value="Chromosome"/>
</dbReference>